<feature type="region of interest" description="Disordered" evidence="1">
    <location>
        <begin position="376"/>
        <end position="416"/>
    </location>
</feature>
<dbReference type="AlphaFoldDB" id="A0A2A2J3P1"/>
<evidence type="ECO:0000313" key="3">
    <source>
        <dbReference type="Proteomes" id="UP000218231"/>
    </source>
</evidence>
<keyword evidence="3" id="KW-1185">Reference proteome</keyword>
<gene>
    <name evidence="2" type="ORF">WR25_09728</name>
</gene>
<feature type="compositionally biased region" description="Acidic residues" evidence="1">
    <location>
        <begin position="386"/>
        <end position="416"/>
    </location>
</feature>
<evidence type="ECO:0000256" key="1">
    <source>
        <dbReference type="SAM" id="MobiDB-lite"/>
    </source>
</evidence>
<feature type="compositionally biased region" description="Basic and acidic residues" evidence="1">
    <location>
        <begin position="16"/>
        <end position="25"/>
    </location>
</feature>
<feature type="region of interest" description="Disordered" evidence="1">
    <location>
        <begin position="1"/>
        <end position="27"/>
    </location>
</feature>
<reference evidence="2 3" key="1">
    <citation type="journal article" date="2017" name="Curr. Biol.">
        <title>Genome architecture and evolution of a unichromosomal asexual nematode.</title>
        <authorList>
            <person name="Fradin H."/>
            <person name="Zegar C."/>
            <person name="Gutwein M."/>
            <person name="Lucas J."/>
            <person name="Kovtun M."/>
            <person name="Corcoran D."/>
            <person name="Baugh L.R."/>
            <person name="Kiontke K."/>
            <person name="Gunsalus K."/>
            <person name="Fitch D.H."/>
            <person name="Piano F."/>
        </authorList>
    </citation>
    <scope>NUCLEOTIDE SEQUENCE [LARGE SCALE GENOMIC DNA]</scope>
    <source>
        <strain evidence="2">PF1309</strain>
    </source>
</reference>
<organism evidence="2 3">
    <name type="scientific">Diploscapter pachys</name>
    <dbReference type="NCBI Taxonomy" id="2018661"/>
    <lineage>
        <taxon>Eukaryota</taxon>
        <taxon>Metazoa</taxon>
        <taxon>Ecdysozoa</taxon>
        <taxon>Nematoda</taxon>
        <taxon>Chromadorea</taxon>
        <taxon>Rhabditida</taxon>
        <taxon>Rhabditina</taxon>
        <taxon>Rhabditomorpha</taxon>
        <taxon>Rhabditoidea</taxon>
        <taxon>Rhabditidae</taxon>
        <taxon>Diploscapter</taxon>
    </lineage>
</organism>
<proteinExistence type="predicted"/>
<dbReference type="EMBL" id="LIAE01010703">
    <property type="protein sequence ID" value="PAV56420.1"/>
    <property type="molecule type" value="Genomic_DNA"/>
</dbReference>
<evidence type="ECO:0000313" key="2">
    <source>
        <dbReference type="EMBL" id="PAV56420.1"/>
    </source>
</evidence>
<protein>
    <submittedName>
        <fullName evidence="2">Uncharacterized protein</fullName>
    </submittedName>
</protein>
<comment type="caution">
    <text evidence="2">The sequence shown here is derived from an EMBL/GenBank/DDBJ whole genome shotgun (WGS) entry which is preliminary data.</text>
</comment>
<sequence>MDDLSGETVASQAETNETRPDKQSGEELSACLQRTYWNRLPVEMQIEIVRQKNLDHSDKLNLLCAYPDLFSAISKSYPHDNSNAADGGEGTEAEPPNTYIDYESEKKMFSVEIFGPVCSRQPHRIFGVEHNRVVFRYLDSESKHMAILLGALESTSTTTKTLYCTGAKKANFLLSFAFAKVLKPSCLELDFENEKWSTLNEVVEAFPTLSELNKLTVFGSVQTDDDSLLSHLSKFPPSLSFYHTYFLHDGYAVEFLRTLVSTKFEEGSAAATALKRVVNWTFDMYYGMSYESETEEEETTSGYKLLSELVADIIPSDSEIVNLDSATGAVERHIFELHLALGNEQHVIYVKEEVDHTHEIRLIQLANRIEDFNEILDSPDSSTTSDVDEQLSSSDDDPDSDMVDSDEDDEFADDDY</sequence>
<dbReference type="Proteomes" id="UP000218231">
    <property type="component" value="Unassembled WGS sequence"/>
</dbReference>
<name>A0A2A2J3P1_9BILA</name>
<accession>A0A2A2J3P1</accession>